<dbReference type="Proteomes" id="UP000180098">
    <property type="component" value="Unassembled WGS sequence"/>
</dbReference>
<name>A0A1S2L909_9BACI</name>
<accession>A0A1S2L909</accession>
<dbReference type="AlphaFoldDB" id="A0A1S2L909"/>
<evidence type="ECO:0000313" key="2">
    <source>
        <dbReference type="Proteomes" id="UP000180098"/>
    </source>
</evidence>
<gene>
    <name evidence="1" type="ORF">BKP35_17405</name>
</gene>
<keyword evidence="2" id="KW-1185">Reference proteome</keyword>
<proteinExistence type="predicted"/>
<dbReference type="OrthoDB" id="2971495at2"/>
<dbReference type="RefSeq" id="WP_071314655.1">
    <property type="nucleotide sequence ID" value="NZ_MLQQ01000049.1"/>
</dbReference>
<evidence type="ECO:0000313" key="1">
    <source>
        <dbReference type="EMBL" id="OIJ08861.1"/>
    </source>
</evidence>
<sequence>MEKVNVRFTLNSTSGKISFSALNEIENKEIAAALTDKLSSWEMRVKEAAVNNMIKNEFGEEQAKSIKVKIINEK</sequence>
<dbReference type="EMBL" id="MLQQ01000049">
    <property type="protein sequence ID" value="OIJ08861.1"/>
    <property type="molecule type" value="Genomic_DNA"/>
</dbReference>
<comment type="caution">
    <text evidence="1">The sequence shown here is derived from an EMBL/GenBank/DDBJ whole genome shotgun (WGS) entry which is preliminary data.</text>
</comment>
<reference evidence="1 2" key="1">
    <citation type="submission" date="2016-10" db="EMBL/GenBank/DDBJ databases">
        <title>Draft genome sequences of four alkaliphilic bacteria belonging to the Anaerobacillus genus.</title>
        <authorList>
            <person name="Bassil N.M."/>
            <person name="Lloyd J.R."/>
        </authorList>
    </citation>
    <scope>NUCLEOTIDE SEQUENCE [LARGE SCALE GENOMIC DNA]</scope>
    <source>
        <strain evidence="1 2">DSM 15340</strain>
    </source>
</reference>
<organism evidence="1 2">
    <name type="scientific">Anaerobacillus arseniciselenatis</name>
    <dbReference type="NCBI Taxonomy" id="85682"/>
    <lineage>
        <taxon>Bacteria</taxon>
        <taxon>Bacillati</taxon>
        <taxon>Bacillota</taxon>
        <taxon>Bacilli</taxon>
        <taxon>Bacillales</taxon>
        <taxon>Bacillaceae</taxon>
        <taxon>Anaerobacillus</taxon>
    </lineage>
</organism>
<protein>
    <submittedName>
        <fullName evidence="1">Uncharacterized protein</fullName>
    </submittedName>
</protein>